<name>A0A5B8NLB7_9CHRO</name>
<evidence type="ECO:0000256" key="4">
    <source>
        <dbReference type="ARBA" id="ARBA00022917"/>
    </source>
</evidence>
<proteinExistence type="inferred from homology"/>
<dbReference type="CDD" id="cd00487">
    <property type="entry name" value="Pep_deformylase"/>
    <property type="match status" value="1"/>
</dbReference>
<dbReference type="PANTHER" id="PTHR10458">
    <property type="entry name" value="PEPTIDE DEFORMYLASE"/>
    <property type="match status" value="1"/>
</dbReference>
<dbReference type="AlphaFoldDB" id="A0A5B8NLB7"/>
<feature type="active site" evidence="5">
    <location>
        <position position="146"/>
    </location>
</feature>
<comment type="similarity">
    <text evidence="1 5">Belongs to the polypeptide deformylase family.</text>
</comment>
<evidence type="ECO:0000256" key="1">
    <source>
        <dbReference type="ARBA" id="ARBA00010759"/>
    </source>
</evidence>
<accession>A0A5B8NLB7</accession>
<dbReference type="PANTHER" id="PTHR10458:SF22">
    <property type="entry name" value="PEPTIDE DEFORMYLASE"/>
    <property type="match status" value="1"/>
</dbReference>
<feature type="binding site" evidence="5">
    <location>
        <position position="145"/>
    </location>
    <ligand>
        <name>Fe cation</name>
        <dbReference type="ChEBI" id="CHEBI:24875"/>
    </ligand>
</feature>
<evidence type="ECO:0000313" key="6">
    <source>
        <dbReference type="EMBL" id="QDZ40083.1"/>
    </source>
</evidence>
<dbReference type="GO" id="GO:0006412">
    <property type="term" value="P:translation"/>
    <property type="evidence" value="ECO:0007669"/>
    <property type="project" value="UniProtKB-UniRule"/>
</dbReference>
<dbReference type="Proteomes" id="UP000318453">
    <property type="component" value="Chromosome"/>
</dbReference>
<dbReference type="GO" id="GO:0042586">
    <property type="term" value="F:peptide deformylase activity"/>
    <property type="evidence" value="ECO:0007669"/>
    <property type="project" value="UniProtKB-UniRule"/>
</dbReference>
<reference evidence="6" key="1">
    <citation type="submission" date="2019-08" db="EMBL/GenBank/DDBJ databases">
        <title>Carotenoids and Carotenoid Binding Proteins in the Halophilic Cyanobacterium Euhalothece sp. ZM00.</title>
        <authorList>
            <person name="Cho S.M."/>
            <person name="Song J.Y."/>
            <person name="Park Y.-I."/>
        </authorList>
    </citation>
    <scope>NUCLEOTIDE SEQUENCE [LARGE SCALE GENOMIC DNA]</scope>
    <source>
        <strain evidence="6">Z-M001</strain>
    </source>
</reference>
<dbReference type="RefSeq" id="WP_146295746.1">
    <property type="nucleotide sequence ID" value="NZ_CP042326.1"/>
</dbReference>
<organism evidence="6 7">
    <name type="scientific">Euhalothece natronophila Z-M001</name>
    <dbReference type="NCBI Taxonomy" id="522448"/>
    <lineage>
        <taxon>Bacteria</taxon>
        <taxon>Bacillati</taxon>
        <taxon>Cyanobacteriota</taxon>
        <taxon>Cyanophyceae</taxon>
        <taxon>Oscillatoriophycideae</taxon>
        <taxon>Chroococcales</taxon>
        <taxon>Halothecacae</taxon>
        <taxon>Halothece cluster</taxon>
        <taxon>Euhalothece</taxon>
    </lineage>
</organism>
<dbReference type="PRINTS" id="PR01576">
    <property type="entry name" value="PDEFORMYLASE"/>
</dbReference>
<dbReference type="NCBIfam" id="TIGR00079">
    <property type="entry name" value="pept_deformyl"/>
    <property type="match status" value="1"/>
</dbReference>
<comment type="cofactor">
    <cofactor evidence="5">
        <name>Fe(2+)</name>
        <dbReference type="ChEBI" id="CHEBI:29033"/>
    </cofactor>
    <text evidence="5">Binds 1 Fe(2+) ion.</text>
</comment>
<evidence type="ECO:0000256" key="3">
    <source>
        <dbReference type="ARBA" id="ARBA00022801"/>
    </source>
</evidence>
<dbReference type="GO" id="GO:0046872">
    <property type="term" value="F:metal ion binding"/>
    <property type="evidence" value="ECO:0007669"/>
    <property type="project" value="UniProtKB-KW"/>
</dbReference>
<keyword evidence="4 5" id="KW-0648">Protein biosynthesis</keyword>
<dbReference type="InterPro" id="IPR023635">
    <property type="entry name" value="Peptide_deformylase"/>
</dbReference>
<dbReference type="SUPFAM" id="SSF56420">
    <property type="entry name" value="Peptide deformylase"/>
    <property type="match status" value="1"/>
</dbReference>
<dbReference type="OrthoDB" id="9784988at2"/>
<gene>
    <name evidence="5 6" type="primary">def</name>
    <name evidence="6" type="ORF">FRE64_09095</name>
</gene>
<keyword evidence="2 5" id="KW-0479">Metal-binding</keyword>
<dbReference type="FunFam" id="3.90.45.10:FF:000003">
    <property type="entry name" value="Peptide deformylase"/>
    <property type="match status" value="1"/>
</dbReference>
<dbReference type="Gene3D" id="3.90.45.10">
    <property type="entry name" value="Peptide deformylase"/>
    <property type="match status" value="1"/>
</dbReference>
<dbReference type="EC" id="3.5.1.88" evidence="5"/>
<protein>
    <recommendedName>
        <fullName evidence="5">Peptide deformylase</fullName>
        <shortName evidence="5">PDF</shortName>
        <ecNumber evidence="5">3.5.1.88</ecNumber>
    </recommendedName>
    <alternativeName>
        <fullName evidence="5">Polypeptide deformylase</fullName>
    </alternativeName>
</protein>
<dbReference type="EMBL" id="CP042326">
    <property type="protein sequence ID" value="QDZ40083.1"/>
    <property type="molecule type" value="Genomic_DNA"/>
</dbReference>
<evidence type="ECO:0000313" key="7">
    <source>
        <dbReference type="Proteomes" id="UP000318453"/>
    </source>
</evidence>
<dbReference type="InterPro" id="IPR036821">
    <property type="entry name" value="Peptide_deformylase_sf"/>
</dbReference>
<feature type="binding site" evidence="5">
    <location>
        <position position="103"/>
    </location>
    <ligand>
        <name>Fe cation</name>
        <dbReference type="ChEBI" id="CHEBI:24875"/>
    </ligand>
</feature>
<dbReference type="HAMAP" id="MF_00163">
    <property type="entry name" value="Pep_deformylase"/>
    <property type="match status" value="1"/>
</dbReference>
<keyword evidence="7" id="KW-1185">Reference proteome</keyword>
<comment type="catalytic activity">
    <reaction evidence="5">
        <text>N-terminal N-formyl-L-methionyl-[peptide] + H2O = N-terminal L-methionyl-[peptide] + formate</text>
        <dbReference type="Rhea" id="RHEA:24420"/>
        <dbReference type="Rhea" id="RHEA-COMP:10639"/>
        <dbReference type="Rhea" id="RHEA-COMP:10640"/>
        <dbReference type="ChEBI" id="CHEBI:15377"/>
        <dbReference type="ChEBI" id="CHEBI:15740"/>
        <dbReference type="ChEBI" id="CHEBI:49298"/>
        <dbReference type="ChEBI" id="CHEBI:64731"/>
        <dbReference type="EC" id="3.5.1.88"/>
    </reaction>
</comment>
<keyword evidence="3 5" id="KW-0378">Hydrolase</keyword>
<dbReference type="PIRSF" id="PIRSF004749">
    <property type="entry name" value="Pep_def"/>
    <property type="match status" value="1"/>
</dbReference>
<dbReference type="KEGG" id="enn:FRE64_09095"/>
<comment type="function">
    <text evidence="5">Removes the formyl group from the N-terminal Met of newly synthesized proteins. Requires at least a dipeptide for an efficient rate of reaction. N-terminal L-methionine is a prerequisite for activity but the enzyme has broad specificity at other positions.</text>
</comment>
<sequence>MFLLKTARLGNPIIRSATEPVSKEELKSAYLQNLIDGMIQTMRDADGVGIAAPQVHVPKRIIVIEVSPDNPRYPNRQGVPLTVIVNPEITSLAEDYHEDWEGCLSVPDFRAKVPRSTSLQVSGLDRNGELLDIHAEDFFARVIQHEVDHLEGKVFLDRLPNLKTLTYLREYQKYWQSPTSEQL</sequence>
<evidence type="ECO:0000256" key="2">
    <source>
        <dbReference type="ARBA" id="ARBA00022723"/>
    </source>
</evidence>
<keyword evidence="5" id="KW-0408">Iron</keyword>
<dbReference type="Pfam" id="PF01327">
    <property type="entry name" value="Pep_deformylase"/>
    <property type="match status" value="1"/>
</dbReference>
<dbReference type="NCBIfam" id="NF001159">
    <property type="entry name" value="PRK00150.1-3"/>
    <property type="match status" value="1"/>
</dbReference>
<feature type="binding site" evidence="5">
    <location>
        <position position="149"/>
    </location>
    <ligand>
        <name>Fe cation</name>
        <dbReference type="ChEBI" id="CHEBI:24875"/>
    </ligand>
</feature>
<evidence type="ECO:0000256" key="5">
    <source>
        <dbReference type="HAMAP-Rule" id="MF_00163"/>
    </source>
</evidence>